<evidence type="ECO:0000259" key="1">
    <source>
        <dbReference type="PROSITE" id="PS51782"/>
    </source>
</evidence>
<dbReference type="PROSITE" id="PS51782">
    <property type="entry name" value="LYSM"/>
    <property type="match status" value="1"/>
</dbReference>
<evidence type="ECO:0000313" key="3">
    <source>
        <dbReference type="Proteomes" id="UP000027602"/>
    </source>
</evidence>
<dbReference type="InterPro" id="IPR018392">
    <property type="entry name" value="LysM"/>
</dbReference>
<dbReference type="Proteomes" id="UP000027602">
    <property type="component" value="Chromosome"/>
</dbReference>
<dbReference type="RefSeq" id="WP_003347596.1">
    <property type="nucleotide sequence ID" value="NZ_ADWW01000001.1"/>
</dbReference>
<dbReference type="Gene3D" id="3.10.350.10">
    <property type="entry name" value="LysM domain"/>
    <property type="match status" value="1"/>
</dbReference>
<gene>
    <name evidence="2" type="ORF">BMMGA3_12665</name>
</gene>
<dbReference type="EMBL" id="CP007739">
    <property type="protein sequence ID" value="AIE60926.1"/>
    <property type="molecule type" value="Genomic_DNA"/>
</dbReference>
<name>I3ECT2_BACMM</name>
<dbReference type="InterPro" id="IPR048862">
    <property type="entry name" value="SPOCS_spoVID_N"/>
</dbReference>
<keyword evidence="3" id="KW-1185">Reference proteome</keyword>
<accession>I3ECT2</accession>
<evidence type="ECO:0000313" key="2">
    <source>
        <dbReference type="EMBL" id="AIE60926.1"/>
    </source>
</evidence>
<proteinExistence type="predicted"/>
<organism evidence="2 3">
    <name type="scientific">Bacillus methanolicus (strain MGA3 / ATCC 53907)</name>
    <dbReference type="NCBI Taxonomy" id="796606"/>
    <lineage>
        <taxon>Bacteria</taxon>
        <taxon>Bacillati</taxon>
        <taxon>Bacillota</taxon>
        <taxon>Bacilli</taxon>
        <taxon>Bacillales</taxon>
        <taxon>Bacillaceae</taxon>
        <taxon>Bacillus</taxon>
    </lineage>
</organism>
<dbReference type="CDD" id="cd00118">
    <property type="entry name" value="LysM"/>
    <property type="match status" value="1"/>
</dbReference>
<dbReference type="Pfam" id="PF01476">
    <property type="entry name" value="LysM"/>
    <property type="match status" value="1"/>
</dbReference>
<dbReference type="AlphaFoldDB" id="I3ECT2"/>
<reference evidence="2 3" key="1">
    <citation type="journal article" date="2015" name="BMC Genomics">
        <title>Transcriptome analysis of thermophilic methylotrophic Bacillus methanolicus MGA3 using RNA-sequencing provides detailed insights into its previously uncharted transcriptional landscape.</title>
        <authorList>
            <person name="Irla M."/>
            <person name="Neshat A."/>
            <person name="Brautaset T."/>
            <person name="Ruckert C."/>
            <person name="Kalinowski J."/>
            <person name="Wendisch V.F."/>
        </authorList>
    </citation>
    <scope>NUCLEOTIDE SEQUENCE [LARGE SCALE GENOMIC DNA]</scope>
    <source>
        <strain evidence="3">MGA3 / ATCC 53907</strain>
    </source>
</reference>
<dbReference type="STRING" id="796606.BMMGA3_12665"/>
<dbReference type="HOGENOM" id="CLU_016531_0_0_9"/>
<dbReference type="InterPro" id="IPR014256">
    <property type="entry name" value="Spore_VI_D"/>
</dbReference>
<dbReference type="SMART" id="SM00257">
    <property type="entry name" value="LysM"/>
    <property type="match status" value="1"/>
</dbReference>
<dbReference type="eggNOG" id="COG1388">
    <property type="taxonomic scope" value="Bacteria"/>
</dbReference>
<feature type="domain" description="LysM" evidence="1">
    <location>
        <begin position="354"/>
        <end position="398"/>
    </location>
</feature>
<dbReference type="KEGG" id="bmet:BMMGA3_12665"/>
<dbReference type="NCBIfam" id="TIGR02907">
    <property type="entry name" value="spore_VI_D"/>
    <property type="match status" value="1"/>
</dbReference>
<sequence length="405" mass="46116">MKGGIALSQGNQSSLRFSLEESVWFQKGQEVEELVSISLDPNITIQENEQYVSIRGTLELSGEYKRYQTEETEAEESVSAPRFIHSVEEREEGICEFLHHFPVDISIPNNRIQSVYDIDVDVESFDYLFPERSCMKLTADLKISGLYGEQQYVPVSEDSEFEMHDFERNEDPQVSEEAEQTEYAEVILEEEHEENLQLLSRSEEEKNEESVFETFEAEARKQPEAELDQQLIQEAPPAPIFELNPASEEAEEAPEGLGAAALAISYSAQRKETPITSAAELFENNKEEEIAEAEETKKTEVGVKQEPVLEEIDDESESSPELVEKIKKKLSKKKSLSITEFLARKEEEGHAKLKVCIVQQGETIDQLAERYDITIAQLLRVNHLEANQDVYEGQVLYIPVAVQQK</sequence>
<dbReference type="InterPro" id="IPR036779">
    <property type="entry name" value="LysM_dom_sf"/>
</dbReference>
<dbReference type="Pfam" id="PF20918">
    <property type="entry name" value="SPOCS_spoVID-N"/>
    <property type="match status" value="1"/>
</dbReference>
<dbReference type="SUPFAM" id="SSF54106">
    <property type="entry name" value="LysM domain"/>
    <property type="match status" value="1"/>
</dbReference>
<protein>
    <submittedName>
        <fullName evidence="2">Stage VI sporulation protein D</fullName>
    </submittedName>
</protein>